<keyword evidence="3" id="KW-1185">Reference proteome</keyword>
<dbReference type="EMBL" id="CP018154">
    <property type="protein sequence ID" value="APG63168.1"/>
    <property type="molecule type" value="Genomic_DNA"/>
</dbReference>
<feature type="domain" description="JmjC" evidence="1">
    <location>
        <begin position="92"/>
        <end position="253"/>
    </location>
</feature>
<organism evidence="2 3">
    <name type="scientific">Sphingorhabdus lutea</name>
    <dbReference type="NCBI Taxonomy" id="1913578"/>
    <lineage>
        <taxon>Bacteria</taxon>
        <taxon>Pseudomonadati</taxon>
        <taxon>Pseudomonadota</taxon>
        <taxon>Alphaproteobacteria</taxon>
        <taxon>Sphingomonadales</taxon>
        <taxon>Sphingomonadaceae</taxon>
        <taxon>Sphingorhabdus</taxon>
    </lineage>
</organism>
<proteinExistence type="predicted"/>
<dbReference type="Proteomes" id="UP000242561">
    <property type="component" value="Chromosome"/>
</dbReference>
<dbReference type="PANTHER" id="PTHR12461:SF105">
    <property type="entry name" value="HYPOXIA-INDUCIBLE FACTOR 1-ALPHA INHIBITOR"/>
    <property type="match status" value="1"/>
</dbReference>
<accession>A0A1L3JDF2</accession>
<gene>
    <name evidence="2" type="ORF">LPB140_10620</name>
</gene>
<evidence type="ECO:0000259" key="1">
    <source>
        <dbReference type="PROSITE" id="PS51184"/>
    </source>
</evidence>
<dbReference type="AlphaFoldDB" id="A0A1L3JDF2"/>
<dbReference type="Gene3D" id="2.60.120.650">
    <property type="entry name" value="Cupin"/>
    <property type="match status" value="1"/>
</dbReference>
<dbReference type="PANTHER" id="PTHR12461">
    <property type="entry name" value="HYPOXIA-INDUCIBLE FACTOR 1 ALPHA INHIBITOR-RELATED"/>
    <property type="match status" value="1"/>
</dbReference>
<dbReference type="InterPro" id="IPR003347">
    <property type="entry name" value="JmjC_dom"/>
</dbReference>
<evidence type="ECO:0000313" key="3">
    <source>
        <dbReference type="Proteomes" id="UP000242561"/>
    </source>
</evidence>
<dbReference type="SUPFAM" id="SSF51197">
    <property type="entry name" value="Clavaminate synthase-like"/>
    <property type="match status" value="1"/>
</dbReference>
<dbReference type="KEGG" id="sphl:LPB140_10620"/>
<reference evidence="2 3" key="1">
    <citation type="submission" date="2016-11" db="EMBL/GenBank/DDBJ databases">
        <title>Sphingorhabdus sp. LPB0140, isolated from marine environment.</title>
        <authorList>
            <person name="Kim E."/>
            <person name="Yi H."/>
        </authorList>
    </citation>
    <scope>NUCLEOTIDE SEQUENCE [LARGE SCALE GENOMIC DNA]</scope>
    <source>
        <strain evidence="2 3">LPB0140</strain>
    </source>
</reference>
<dbReference type="SMART" id="SM00558">
    <property type="entry name" value="JmjC"/>
    <property type="match status" value="1"/>
</dbReference>
<dbReference type="RefSeq" id="WP_072559819.1">
    <property type="nucleotide sequence ID" value="NZ_CP018154.1"/>
</dbReference>
<dbReference type="Pfam" id="PF13621">
    <property type="entry name" value="Cupin_8"/>
    <property type="match status" value="1"/>
</dbReference>
<protein>
    <submittedName>
        <fullName evidence="2">Transcriptional regulator</fullName>
    </submittedName>
</protein>
<dbReference type="OrthoDB" id="3776825at2"/>
<evidence type="ECO:0000313" key="2">
    <source>
        <dbReference type="EMBL" id="APG63168.1"/>
    </source>
</evidence>
<dbReference type="PROSITE" id="PS51184">
    <property type="entry name" value="JMJC"/>
    <property type="match status" value="1"/>
</dbReference>
<name>A0A1L3JDF2_9SPHN</name>
<sequence length="288" mass="32562">MNDMTKIEHQVFDDEARHIFEQNYPEIPHKIKHQLEGHKLLTLDALALLGDALPPQFVEYNKGDLPIGVDPDNVPKNGMSIGDTIRNIDVAKSWAVLKNIEQNPQYEKLLLDLLAEIKPTIEDKTGAMLRPQGFIFVSSPNAVTPYHFDPEHNILMQLRGHKSMTQFPAGDVRFAPPSSHENYHSGGPRNLIWSDDFLDSGTQYTLYPGDALFVPVMAPHFVKNGSEPSISLSITWRSNWSFDEAYAHGFNGMMRKWGMSPNPPKRYPGQNKFKSIAYRAINKILPQG</sequence>
<dbReference type="InterPro" id="IPR041667">
    <property type="entry name" value="Cupin_8"/>
</dbReference>
<dbReference type="STRING" id="1913578.LPB140_10620"/>